<dbReference type="OrthoDB" id="9793681at2"/>
<keyword evidence="2" id="KW-1185">Reference proteome</keyword>
<comment type="caution">
    <text evidence="1">The sequence shown here is derived from an EMBL/GenBank/DDBJ whole genome shotgun (WGS) entry which is preliminary data.</text>
</comment>
<accession>A0A0J1IA69</accession>
<proteinExistence type="predicted"/>
<reference evidence="1 2" key="1">
    <citation type="submission" date="2015-05" db="EMBL/GenBank/DDBJ databases">
        <title>Whole genome sequence and identification of bacterial endophytes from Costus igneus.</title>
        <authorList>
            <person name="Lee Y.P."/>
            <person name="Gan H.M."/>
            <person name="Eng W."/>
            <person name="Wheatley M.S."/>
            <person name="Caraballo A."/>
            <person name="Polter S."/>
            <person name="Savka M.A."/>
            <person name="Hudson A.O."/>
        </authorList>
    </citation>
    <scope>NUCLEOTIDE SEQUENCE [LARGE SCALE GENOMIC DNA]</scope>
    <source>
        <strain evidence="1 2">RIT379</strain>
    </source>
</reference>
<dbReference type="PATRIC" id="fig|1397.4.peg.2840"/>
<sequence>MKEILIDITLDEPKATILEAMEQAGYKYKGIFKYDYPEWGHKYYERIKTELFEKENKLFYFANVPQWKEGNISVIRIGEVENKSNKNPEYIYA</sequence>
<dbReference type="Proteomes" id="UP000036045">
    <property type="component" value="Unassembled WGS sequence"/>
</dbReference>
<evidence type="ECO:0000313" key="2">
    <source>
        <dbReference type="Proteomes" id="UP000036045"/>
    </source>
</evidence>
<name>A0A0J1IA69_NIACI</name>
<gene>
    <name evidence="1" type="ORF">ABW02_20410</name>
</gene>
<organism evidence="1 2">
    <name type="scientific">Niallia circulans</name>
    <name type="common">Bacillus circulans</name>
    <dbReference type="NCBI Taxonomy" id="1397"/>
    <lineage>
        <taxon>Bacteria</taxon>
        <taxon>Bacillati</taxon>
        <taxon>Bacillota</taxon>
        <taxon>Bacilli</taxon>
        <taxon>Bacillales</taxon>
        <taxon>Bacillaceae</taxon>
        <taxon>Niallia</taxon>
    </lineage>
</organism>
<dbReference type="RefSeq" id="WP_047944116.1">
    <property type="nucleotide sequence ID" value="NZ_JADYUA010000031.1"/>
</dbReference>
<dbReference type="EMBL" id="LDPH01000028">
    <property type="protein sequence ID" value="KLV22854.1"/>
    <property type="molecule type" value="Genomic_DNA"/>
</dbReference>
<dbReference type="AlphaFoldDB" id="A0A0J1IA69"/>
<protein>
    <submittedName>
        <fullName evidence="1">Uncharacterized protein</fullName>
    </submittedName>
</protein>
<evidence type="ECO:0000313" key="1">
    <source>
        <dbReference type="EMBL" id="KLV22854.1"/>
    </source>
</evidence>